<dbReference type="EMBL" id="FNXT01001361">
    <property type="protein sequence ID" value="SZX79216.1"/>
    <property type="molecule type" value="Genomic_DNA"/>
</dbReference>
<dbReference type="Proteomes" id="UP000256970">
    <property type="component" value="Unassembled WGS sequence"/>
</dbReference>
<dbReference type="PANTHER" id="PTHR34377">
    <property type="entry name" value="TETRATRICOPEPTIDE REPEAT (TPR)-LIKE SUPERFAMILY PROTEIN"/>
    <property type="match status" value="1"/>
</dbReference>
<reference evidence="2 3" key="1">
    <citation type="submission" date="2016-10" db="EMBL/GenBank/DDBJ databases">
        <authorList>
            <person name="Cai Z."/>
        </authorList>
    </citation>
    <scope>NUCLEOTIDE SEQUENCE [LARGE SCALE GENOMIC DNA]</scope>
</reference>
<proteinExistence type="predicted"/>
<feature type="region of interest" description="Disordered" evidence="1">
    <location>
        <begin position="952"/>
        <end position="971"/>
    </location>
</feature>
<feature type="compositionally biased region" description="Polar residues" evidence="1">
    <location>
        <begin position="751"/>
        <end position="769"/>
    </location>
</feature>
<gene>
    <name evidence="2" type="ORF">BQ4739_LOCUS19500</name>
</gene>
<feature type="compositionally biased region" description="Low complexity" evidence="1">
    <location>
        <begin position="770"/>
        <end position="781"/>
    </location>
</feature>
<evidence type="ECO:0000313" key="2">
    <source>
        <dbReference type="EMBL" id="SZX79216.1"/>
    </source>
</evidence>
<evidence type="ECO:0000256" key="1">
    <source>
        <dbReference type="SAM" id="MobiDB-lite"/>
    </source>
</evidence>
<feature type="region of interest" description="Disordered" evidence="1">
    <location>
        <begin position="217"/>
        <end position="237"/>
    </location>
</feature>
<name>A0A383WQE1_TETOB</name>
<dbReference type="AlphaFoldDB" id="A0A383WQE1"/>
<feature type="region of interest" description="Disordered" evidence="1">
    <location>
        <begin position="750"/>
        <end position="781"/>
    </location>
</feature>
<evidence type="ECO:0000313" key="3">
    <source>
        <dbReference type="Proteomes" id="UP000256970"/>
    </source>
</evidence>
<keyword evidence="3" id="KW-1185">Reference proteome</keyword>
<organism evidence="2 3">
    <name type="scientific">Tetradesmus obliquus</name>
    <name type="common">Green alga</name>
    <name type="synonym">Acutodesmus obliquus</name>
    <dbReference type="NCBI Taxonomy" id="3088"/>
    <lineage>
        <taxon>Eukaryota</taxon>
        <taxon>Viridiplantae</taxon>
        <taxon>Chlorophyta</taxon>
        <taxon>core chlorophytes</taxon>
        <taxon>Chlorophyceae</taxon>
        <taxon>CS clade</taxon>
        <taxon>Sphaeropleales</taxon>
        <taxon>Scenedesmaceae</taxon>
        <taxon>Tetradesmus</taxon>
    </lineage>
</organism>
<sequence>MSDEEEQTTSMLSITAPEILKAVAAATGDQGAACRSLRSTSSQLRALLPAAFTQPLIIRLTGHEDAAAAVGQHTVAAAAATADTSATAAPASGPAAAHPSAVAELCEAAFKPLQETQCLHCDWPLLQLWQQYQQQGRPQNMLLPEVQLMLGPNLCWLPGSSSSSSRSSSSSSSSSMDGLPELLLPHCSLLQQQEFLQQMPCLTVTYAQGAAAAEANNSQEQLHQQVDLKGSSSSSSSSGAAGFPASSLAAMLLAHQAPLTSFTLQPRDTLYSSPFWVQATQQMHLSSSSSSGSSWNIPGPCVVICPEHADLHGAAVLGRQWLPHLLLLPQLKRLALPVLWAADEQLQAQQLAALRAELAAAAAAAAVAATASGSHAASTTASDVRSLEVLQLLLVPAGLHLGPVRAADATPAEFGNLAVLPHWSREALQQLLQLLLLQLPGLQHLELTVMGSVQGPRESLNDLAASLSKSCSSLQSFSFYELLWSKFQMRPRGDQRGSLDVQGMTWDCRSNCSITALQEVQVLASSQQQQQQLLQQPGQGQLRALALKYRGKPADMPPLSAGLLSGVTQLQLAVPQTLLPHLASLLPEDQGSSSSSLWQQLQALTLCLHEGGMELVDYPALRPWPVPAHSEQQSTMRRLLRSSSSLRVLRMQSSIRGGVTLLPSLAPIATAASGSLQELQLISAVPALHTTGYLPVLHEFTQLRSLTLAYPALRRTALMLQLLPPTLQQLHLHDFPISCPLAAAGELPEAYSTQQQHAAQPTEDTSQQFAPPAAAEAGEDPAALTHAEDAEMRGQAVPRAVAWMLQLQRLHLIGCSAAAIDISLPLLLQWAGPCLQEVVLAYISLEPGRPAAPSTQFAAAAAAAAAAAVLLPRLRRFDWVDCRLPMVPGGSPIGRSQLLAFLQAVAPQLQQLKVAAGQTRPLLDWHVPLLLRMTQLRRLEVYVGPDPAGELAARLQQQQQQQQQQRQAGASAAAGATMLPQLLPQEQQQQQQRSEVMAAMQGMQQQLLQLQLSDDEAAMQGMQMLLQQQALLQQQQQQALLQQQQQQFAAAMQVVQQQALHLQLSHLVDAMHGMQQHLVQAARYARQVQRLTSSHIAAISEGGAAAGMHNAAIDEVVQQSQKDVGNLLVNESLNALVGMSAAAVAALQQGLAAGSCAALVLHNKWAAVGVGESVNIR</sequence>
<protein>
    <submittedName>
        <fullName evidence="2">Uncharacterized protein</fullName>
    </submittedName>
</protein>
<dbReference type="PANTHER" id="PTHR34377:SF12">
    <property type="entry name" value="SPLICING FACTOR, ARGININE_SERINE-RICH 15"/>
    <property type="match status" value="1"/>
</dbReference>
<dbReference type="SUPFAM" id="SSF52047">
    <property type="entry name" value="RNI-like"/>
    <property type="match status" value="1"/>
</dbReference>
<accession>A0A383WQE1</accession>